<comment type="caution">
    <text evidence="3">The sequence shown here is derived from an EMBL/GenBank/DDBJ whole genome shotgun (WGS) entry which is preliminary data.</text>
</comment>
<feature type="transmembrane region" description="Helical" evidence="2">
    <location>
        <begin position="70"/>
        <end position="95"/>
    </location>
</feature>
<accession>A0ABD3X6C4</accession>
<dbReference type="Proteomes" id="UP001634394">
    <property type="component" value="Unassembled WGS sequence"/>
</dbReference>
<feature type="transmembrane region" description="Helical" evidence="2">
    <location>
        <begin position="164"/>
        <end position="187"/>
    </location>
</feature>
<evidence type="ECO:0000313" key="4">
    <source>
        <dbReference type="Proteomes" id="UP001634394"/>
    </source>
</evidence>
<dbReference type="PANTHER" id="PTHR18640">
    <property type="entry name" value="SOLUTE CARRIER FAMILY 10 MEMBER 7"/>
    <property type="match status" value="1"/>
</dbReference>
<feature type="transmembrane region" description="Helical" evidence="2">
    <location>
        <begin position="199"/>
        <end position="218"/>
    </location>
</feature>
<proteinExistence type="inferred from homology"/>
<dbReference type="AlphaFoldDB" id="A0ABD3X6C4"/>
<keyword evidence="2" id="KW-0812">Transmembrane</keyword>
<sequence length="365" mass="39869">MGVLSLIRKNWFLFGIVIAILLAKLDPDIGLNGGILRPEITVKYVAVFIIFFNSGISIKSEDLGKALLQFRLHIFVQGFTFIVFPFIVLIISLILSQGIFSNLIIEGLKILSCMPPPVSSAVILTKAVGGNEAAAIFNSAFGSFLGIVVTPALIFLLIGSKADVPVVLIVVQLSATVVLPLIIGQICRTFFKAWLDRRTIPFGPIGSVVLLLIIFTTFCDTFSQKNIEVGTFNLLGIFIFIVLLQCILLYCIFFFTVRCRMDFSKADIVALMFCCTHKSLTLGIPIIKIIFAGYTGMSIISIPLLIYHPAQILLGGLLVPTVQKWLHSRSAKSLVEILSETEILPLSVGPCLARGTFGCGKIVRN</sequence>
<feature type="transmembrane region" description="Helical" evidence="2">
    <location>
        <begin position="268"/>
        <end position="291"/>
    </location>
</feature>
<evidence type="ECO:0008006" key="5">
    <source>
        <dbReference type="Google" id="ProtNLM"/>
    </source>
</evidence>
<protein>
    <recommendedName>
        <fullName evidence="5">Sodium/bile acid cotransporter 7</fullName>
    </recommendedName>
</protein>
<feature type="transmembrane region" description="Helical" evidence="2">
    <location>
        <begin position="230"/>
        <end position="256"/>
    </location>
</feature>
<reference evidence="3 4" key="1">
    <citation type="submission" date="2024-11" db="EMBL/GenBank/DDBJ databases">
        <title>Chromosome-level genome assembly of the freshwater bivalve Anodonta woodiana.</title>
        <authorList>
            <person name="Chen X."/>
        </authorList>
    </citation>
    <scope>NUCLEOTIDE SEQUENCE [LARGE SCALE GENOMIC DNA]</scope>
    <source>
        <strain evidence="3">MN2024</strain>
        <tissue evidence="3">Gills</tissue>
    </source>
</reference>
<dbReference type="InterPro" id="IPR016833">
    <property type="entry name" value="Put_Na-Bile_cotransptr"/>
</dbReference>
<dbReference type="InterPro" id="IPR038770">
    <property type="entry name" value="Na+/solute_symporter_sf"/>
</dbReference>
<evidence type="ECO:0000313" key="3">
    <source>
        <dbReference type="EMBL" id="KAL3881043.1"/>
    </source>
</evidence>
<evidence type="ECO:0000256" key="1">
    <source>
        <dbReference type="ARBA" id="ARBA00006528"/>
    </source>
</evidence>
<feature type="transmembrane region" description="Helical" evidence="2">
    <location>
        <begin position="136"/>
        <end position="158"/>
    </location>
</feature>
<feature type="transmembrane region" description="Helical" evidence="2">
    <location>
        <begin position="41"/>
        <end position="58"/>
    </location>
</feature>
<dbReference type="PANTHER" id="PTHR18640:SF5">
    <property type="entry name" value="SODIUM_BILE ACID COTRANSPORTER 7"/>
    <property type="match status" value="1"/>
</dbReference>
<organism evidence="3 4">
    <name type="scientific">Sinanodonta woodiana</name>
    <name type="common">Chinese pond mussel</name>
    <name type="synonym">Anodonta woodiana</name>
    <dbReference type="NCBI Taxonomy" id="1069815"/>
    <lineage>
        <taxon>Eukaryota</taxon>
        <taxon>Metazoa</taxon>
        <taxon>Spiralia</taxon>
        <taxon>Lophotrochozoa</taxon>
        <taxon>Mollusca</taxon>
        <taxon>Bivalvia</taxon>
        <taxon>Autobranchia</taxon>
        <taxon>Heteroconchia</taxon>
        <taxon>Palaeoheterodonta</taxon>
        <taxon>Unionida</taxon>
        <taxon>Unionoidea</taxon>
        <taxon>Unionidae</taxon>
        <taxon>Unioninae</taxon>
        <taxon>Sinanodonta</taxon>
    </lineage>
</organism>
<name>A0ABD3X6C4_SINWO</name>
<keyword evidence="2" id="KW-0472">Membrane</keyword>
<keyword evidence="4" id="KW-1185">Reference proteome</keyword>
<keyword evidence="2" id="KW-1133">Transmembrane helix</keyword>
<comment type="similarity">
    <text evidence="1">Belongs to the bile acid:sodium symporter (BASS) (TC 2.A.28) family.</text>
</comment>
<dbReference type="PIRSF" id="PIRSF026166">
    <property type="entry name" value="UCP026166"/>
    <property type="match status" value="1"/>
</dbReference>
<dbReference type="Pfam" id="PF13593">
    <property type="entry name" value="SBF_like"/>
    <property type="match status" value="1"/>
</dbReference>
<dbReference type="EMBL" id="JBJQND010000004">
    <property type="protein sequence ID" value="KAL3881043.1"/>
    <property type="molecule type" value="Genomic_DNA"/>
</dbReference>
<dbReference type="Gene3D" id="1.20.1530.20">
    <property type="match status" value="1"/>
</dbReference>
<evidence type="ECO:0000256" key="2">
    <source>
        <dbReference type="SAM" id="Phobius"/>
    </source>
</evidence>
<feature type="transmembrane region" description="Helical" evidence="2">
    <location>
        <begin position="297"/>
        <end position="319"/>
    </location>
</feature>
<gene>
    <name evidence="3" type="ORF">ACJMK2_033243</name>
</gene>